<dbReference type="NCBIfam" id="NF033819">
    <property type="entry name" value="IS66_TnpB"/>
    <property type="match status" value="1"/>
</dbReference>
<accession>A0A7Y2PAC2</accession>
<name>A0A7Y2PAC2_SPHPI</name>
<reference evidence="2 3" key="1">
    <citation type="submission" date="2020-05" db="EMBL/GenBank/DDBJ databases">
        <title>Draft Genome Sequences of Sphingomonas sp. Isolated from the International Space Station.</title>
        <authorList>
            <person name="Bijlani S."/>
            <person name="Singh N.K."/>
            <person name="Mason C.E."/>
            <person name="Wang C.C."/>
            <person name="Venkateswaran K."/>
        </authorList>
    </citation>
    <scope>NUCLEOTIDE SEQUENCE [LARGE SCALE GENOMIC DNA]</scope>
    <source>
        <strain evidence="2 3">FKI-L5-BR-P1</strain>
    </source>
</reference>
<gene>
    <name evidence="2" type="primary">tnpB</name>
    <name evidence="2" type="ORF">HKX06_01955</name>
</gene>
<protein>
    <submittedName>
        <fullName evidence="2">IS66 family insertion sequence element accessory protein TnpB</fullName>
    </submittedName>
</protein>
<evidence type="ECO:0000313" key="3">
    <source>
        <dbReference type="Proteomes" id="UP000550136"/>
    </source>
</evidence>
<dbReference type="PANTHER" id="PTHR36455:SF1">
    <property type="entry name" value="BLR8292 PROTEIN"/>
    <property type="match status" value="1"/>
</dbReference>
<evidence type="ECO:0000313" key="2">
    <source>
        <dbReference type="EMBL" id="NNG56154.1"/>
    </source>
</evidence>
<feature type="region of interest" description="Disordered" evidence="1">
    <location>
        <begin position="94"/>
        <end position="117"/>
    </location>
</feature>
<dbReference type="Proteomes" id="UP000550136">
    <property type="component" value="Unassembled WGS sequence"/>
</dbReference>
<feature type="compositionally biased region" description="Basic residues" evidence="1">
    <location>
        <begin position="215"/>
        <end position="226"/>
    </location>
</feature>
<dbReference type="PANTHER" id="PTHR36455">
    <property type="match status" value="1"/>
</dbReference>
<proteinExistence type="predicted"/>
<dbReference type="Pfam" id="PF05717">
    <property type="entry name" value="TnpB_IS66"/>
    <property type="match status" value="1"/>
</dbReference>
<dbReference type="EMBL" id="JABEOU010000006">
    <property type="protein sequence ID" value="NNG56154.1"/>
    <property type="molecule type" value="Genomic_DNA"/>
</dbReference>
<comment type="caution">
    <text evidence="2">The sequence shown here is derived from an EMBL/GenBank/DDBJ whole genome shotgun (WGS) entry which is preliminary data.</text>
</comment>
<dbReference type="AlphaFoldDB" id="A0A7Y2PAC2"/>
<sequence length="235" mass="26998">MIGPPTGVRVYLAAGVTDMRKGFDGLAALVQQRLRQDPFGGAVYAFRGRRGDLVKLQWWDGQGLVLHAKRLERVSCPPAQRPRRHRAYHLAPGRRVGLRQPQDAPRHRPGRDGLGGLPSVAFRSWRPALRHPRPDVAGERHDRCEEHKACGPHQPGRAGVRLHLRYGRRLAAHYHARGCRPRRTRRQVSALRRWRPALPARGRRRLARVRDVSRCHGRPQPRRTRPPARMVWRPL</sequence>
<feature type="region of interest" description="Disordered" evidence="1">
    <location>
        <begin position="213"/>
        <end position="235"/>
    </location>
</feature>
<evidence type="ECO:0000256" key="1">
    <source>
        <dbReference type="SAM" id="MobiDB-lite"/>
    </source>
</evidence>
<dbReference type="InterPro" id="IPR008878">
    <property type="entry name" value="Transposase_IS66_Orf2"/>
</dbReference>
<organism evidence="2 3">
    <name type="scientific">Sphingomonas paucimobilis</name>
    <name type="common">Pseudomonas paucimobilis</name>
    <dbReference type="NCBI Taxonomy" id="13689"/>
    <lineage>
        <taxon>Bacteria</taxon>
        <taxon>Pseudomonadati</taxon>
        <taxon>Pseudomonadota</taxon>
        <taxon>Alphaproteobacteria</taxon>
        <taxon>Sphingomonadales</taxon>
        <taxon>Sphingomonadaceae</taxon>
        <taxon>Sphingomonas</taxon>
    </lineage>
</organism>